<evidence type="ECO:0000313" key="2">
    <source>
        <dbReference type="EMBL" id="MBO4208020.1"/>
    </source>
</evidence>
<keyword evidence="3" id="KW-1185">Reference proteome</keyword>
<comment type="caution">
    <text evidence="2">The sequence shown here is derived from an EMBL/GenBank/DDBJ whole genome shotgun (WGS) entry which is preliminary data.</text>
</comment>
<evidence type="ECO:0000256" key="1">
    <source>
        <dbReference type="SAM" id="MobiDB-lite"/>
    </source>
</evidence>
<feature type="region of interest" description="Disordered" evidence="1">
    <location>
        <begin position="156"/>
        <end position="183"/>
    </location>
</feature>
<accession>A0ABS3VU37</accession>
<organism evidence="2 3">
    <name type="scientific">Micromonospora echinofusca</name>
    <dbReference type="NCBI Taxonomy" id="47858"/>
    <lineage>
        <taxon>Bacteria</taxon>
        <taxon>Bacillati</taxon>
        <taxon>Actinomycetota</taxon>
        <taxon>Actinomycetes</taxon>
        <taxon>Micromonosporales</taxon>
        <taxon>Micromonosporaceae</taxon>
        <taxon>Micromonospora</taxon>
    </lineage>
</organism>
<dbReference type="EMBL" id="WVUH01000163">
    <property type="protein sequence ID" value="MBO4208020.1"/>
    <property type="molecule type" value="Genomic_DNA"/>
</dbReference>
<sequence>MVLSPWPFGRRRETLRQVRRRCEQIARSIRMPEPFDLQRFVGQLSADRGRPIHLLPFDLPPGAPCGLCVTTEYADYLVVRSSTSGAQRDHIVLHEAAHLMLGHRPHLLDEQIGVGQVFRHLDPRVVQGMLGRSAYGTVEEQEAEILASLLGQRAGARRQPVPQPPSDPLVARLGRSLEHHNRV</sequence>
<reference evidence="2 3" key="1">
    <citation type="submission" date="2019-12" db="EMBL/GenBank/DDBJ databases">
        <title>Whole genome sequencing of endophytic Actinobacterium Micromonospora sp. MPMI6T.</title>
        <authorList>
            <person name="Evv R."/>
            <person name="Podile A.R."/>
        </authorList>
    </citation>
    <scope>NUCLEOTIDE SEQUENCE [LARGE SCALE GENOMIC DNA]</scope>
    <source>
        <strain evidence="2 3">MPMI6</strain>
    </source>
</reference>
<dbReference type="Proteomes" id="UP000823521">
    <property type="component" value="Unassembled WGS sequence"/>
</dbReference>
<dbReference type="RefSeq" id="WP_208814929.1">
    <property type="nucleotide sequence ID" value="NZ_WVUH01000163.1"/>
</dbReference>
<protein>
    <recommendedName>
        <fullName evidence="4">IrrE N-terminal-like domain-containing protein</fullName>
    </recommendedName>
</protein>
<evidence type="ECO:0000313" key="3">
    <source>
        <dbReference type="Proteomes" id="UP000823521"/>
    </source>
</evidence>
<proteinExistence type="predicted"/>
<gene>
    <name evidence="2" type="ORF">GSF22_18715</name>
</gene>
<name>A0ABS3VU37_MICEH</name>
<evidence type="ECO:0008006" key="4">
    <source>
        <dbReference type="Google" id="ProtNLM"/>
    </source>
</evidence>